<dbReference type="Gene3D" id="3.40.30.10">
    <property type="entry name" value="Glutaredoxin"/>
    <property type="match status" value="1"/>
</dbReference>
<reference evidence="4 5" key="1">
    <citation type="submission" date="2014-12" db="EMBL/GenBank/DDBJ databases">
        <title>Draft genome sequences of 29 type strains of Enterococci.</title>
        <authorList>
            <person name="Zhong Z."/>
            <person name="Sun Z."/>
            <person name="Liu W."/>
            <person name="Zhang W."/>
            <person name="Zhang H."/>
        </authorList>
    </citation>
    <scope>NUCLEOTIDE SEQUENCE [LARGE SCALE GENOMIC DNA]</scope>
    <source>
        <strain evidence="4 5">DSM 22802</strain>
    </source>
</reference>
<dbReference type="NCBIfam" id="TIGR01617">
    <property type="entry name" value="arsC_related"/>
    <property type="match status" value="1"/>
</dbReference>
<organism evidence="4 5">
    <name type="scientific">Enterococcus devriesei</name>
    <dbReference type="NCBI Taxonomy" id="319970"/>
    <lineage>
        <taxon>Bacteria</taxon>
        <taxon>Bacillati</taxon>
        <taxon>Bacillota</taxon>
        <taxon>Bacilli</taxon>
        <taxon>Lactobacillales</taxon>
        <taxon>Enterococcaceae</taxon>
        <taxon>Enterococcus</taxon>
    </lineage>
</organism>
<evidence type="ECO:0000313" key="5">
    <source>
        <dbReference type="Proteomes" id="UP000183700"/>
    </source>
</evidence>
<gene>
    <name evidence="4" type="ORF">RV00_GL002164</name>
</gene>
<dbReference type="PANTHER" id="PTHR30041">
    <property type="entry name" value="ARSENATE REDUCTASE"/>
    <property type="match status" value="1"/>
</dbReference>
<evidence type="ECO:0000313" key="4">
    <source>
        <dbReference type="EMBL" id="OJG36020.1"/>
    </source>
</evidence>
<dbReference type="Pfam" id="PF03960">
    <property type="entry name" value="ArsC"/>
    <property type="match status" value="1"/>
</dbReference>
<proteinExistence type="inferred from homology"/>
<dbReference type="InterPro" id="IPR006660">
    <property type="entry name" value="Arsenate_reductase-like"/>
</dbReference>
<dbReference type="PANTHER" id="PTHR30041:SF7">
    <property type="entry name" value="GLOBAL TRANSCRIPTIONAL REGULATOR SPX"/>
    <property type="match status" value="1"/>
</dbReference>
<keyword evidence="1" id="KW-1015">Disulfide bond</keyword>
<evidence type="ECO:0000256" key="3">
    <source>
        <dbReference type="PROSITE-ProRule" id="PRU01282"/>
    </source>
</evidence>
<comment type="caution">
    <text evidence="4">The sequence shown here is derived from an EMBL/GenBank/DDBJ whole genome shotgun (WGS) entry which is preliminary data.</text>
</comment>
<keyword evidence="5" id="KW-1185">Reference proteome</keyword>
<dbReference type="AlphaFoldDB" id="A0A1L8SV89"/>
<dbReference type="InterPro" id="IPR036249">
    <property type="entry name" value="Thioredoxin-like_sf"/>
</dbReference>
<dbReference type="PROSITE" id="PS51353">
    <property type="entry name" value="ARSC"/>
    <property type="match status" value="1"/>
</dbReference>
<dbReference type="SUPFAM" id="SSF52833">
    <property type="entry name" value="Thioredoxin-like"/>
    <property type="match status" value="1"/>
</dbReference>
<evidence type="ECO:0000256" key="2">
    <source>
        <dbReference type="ARBA" id="ARBA00023284"/>
    </source>
</evidence>
<comment type="similarity">
    <text evidence="3">Belongs to the ArsC family.</text>
</comment>
<dbReference type="InterPro" id="IPR006504">
    <property type="entry name" value="Tscrpt_reg_Spx/MgsR"/>
</dbReference>
<dbReference type="EMBL" id="JXKM01000004">
    <property type="protein sequence ID" value="OJG36020.1"/>
    <property type="molecule type" value="Genomic_DNA"/>
</dbReference>
<dbReference type="STRING" id="319970.RV00_GL002164"/>
<accession>A0A1L8SV89</accession>
<evidence type="ECO:0000256" key="1">
    <source>
        <dbReference type="ARBA" id="ARBA00023157"/>
    </source>
</evidence>
<protein>
    <submittedName>
        <fullName evidence="4">Spx/MgsR family transcriptional regulator</fullName>
    </submittedName>
</protein>
<sequence>MTFEERNIISDPLTKTEIKEILALTETGTDEIISPRSKVYQKLDIDFDELSLSELVAVIEENPSILRRPILMDERRLQIGYNEDEIHQFIPREVRKVTSKKLTEILIYLDMEKESLV</sequence>
<keyword evidence="2" id="KW-0676">Redox-active center</keyword>
<name>A0A1L8SV89_9ENTE</name>
<dbReference type="NCBIfam" id="NF002459">
    <property type="entry name" value="PRK01655.1"/>
    <property type="match status" value="1"/>
</dbReference>
<dbReference type="Proteomes" id="UP000183700">
    <property type="component" value="Unassembled WGS sequence"/>
</dbReference>
<dbReference type="CDD" id="cd03032">
    <property type="entry name" value="ArsC_Spx"/>
    <property type="match status" value="1"/>
</dbReference>